<reference evidence="1 2" key="1">
    <citation type="submission" date="2013-09" db="EMBL/GenBank/DDBJ databases">
        <title>Corchorus capsularis genome sequencing.</title>
        <authorList>
            <person name="Alam M."/>
            <person name="Haque M.S."/>
            <person name="Islam M.S."/>
            <person name="Emdad E.M."/>
            <person name="Islam M.M."/>
            <person name="Ahmed B."/>
            <person name="Halim A."/>
            <person name="Hossen Q.M.M."/>
            <person name="Hossain M.Z."/>
            <person name="Ahmed R."/>
            <person name="Khan M.M."/>
            <person name="Islam R."/>
            <person name="Rashid M.M."/>
            <person name="Khan S.A."/>
            <person name="Rahman M.S."/>
            <person name="Alam M."/>
        </authorList>
    </citation>
    <scope>NUCLEOTIDE SEQUENCE [LARGE SCALE GENOMIC DNA]</scope>
    <source>
        <strain evidence="2">cv. CVL-1</strain>
        <tissue evidence="1">Whole seedling</tissue>
    </source>
</reference>
<dbReference type="EMBL" id="AWWV01011151">
    <property type="protein sequence ID" value="OMO73925.1"/>
    <property type="molecule type" value="Genomic_DNA"/>
</dbReference>
<name>A0A1R3HU51_COCAP</name>
<protein>
    <submittedName>
        <fullName evidence="1">Uncharacterized protein</fullName>
    </submittedName>
</protein>
<organism evidence="1 2">
    <name type="scientific">Corchorus capsularis</name>
    <name type="common">Jute</name>
    <dbReference type="NCBI Taxonomy" id="210143"/>
    <lineage>
        <taxon>Eukaryota</taxon>
        <taxon>Viridiplantae</taxon>
        <taxon>Streptophyta</taxon>
        <taxon>Embryophyta</taxon>
        <taxon>Tracheophyta</taxon>
        <taxon>Spermatophyta</taxon>
        <taxon>Magnoliopsida</taxon>
        <taxon>eudicotyledons</taxon>
        <taxon>Gunneridae</taxon>
        <taxon>Pentapetalae</taxon>
        <taxon>rosids</taxon>
        <taxon>malvids</taxon>
        <taxon>Malvales</taxon>
        <taxon>Malvaceae</taxon>
        <taxon>Grewioideae</taxon>
        <taxon>Apeibeae</taxon>
        <taxon>Corchorus</taxon>
    </lineage>
</organism>
<dbReference type="AlphaFoldDB" id="A0A1R3HU51"/>
<accession>A0A1R3HU51</accession>
<keyword evidence="2" id="KW-1185">Reference proteome</keyword>
<proteinExistence type="predicted"/>
<evidence type="ECO:0000313" key="2">
    <source>
        <dbReference type="Proteomes" id="UP000188268"/>
    </source>
</evidence>
<sequence length="26" mass="3063">MAREPWKRLFPLLMAKPTEFGRTQSA</sequence>
<comment type="caution">
    <text evidence="1">The sequence shown here is derived from an EMBL/GenBank/DDBJ whole genome shotgun (WGS) entry which is preliminary data.</text>
</comment>
<evidence type="ECO:0000313" key="1">
    <source>
        <dbReference type="EMBL" id="OMO73925.1"/>
    </source>
</evidence>
<gene>
    <name evidence="1" type="ORF">CCACVL1_17078</name>
</gene>
<dbReference type="Proteomes" id="UP000188268">
    <property type="component" value="Unassembled WGS sequence"/>
</dbReference>
<dbReference type="Gramene" id="OMO73925">
    <property type="protein sequence ID" value="OMO73925"/>
    <property type="gene ID" value="CCACVL1_17078"/>
</dbReference>